<reference evidence="2 3" key="1">
    <citation type="journal article" date="2016" name="Front. Microbiol.">
        <title>Genomic Resource of Rice Seed Associated Bacteria.</title>
        <authorList>
            <person name="Midha S."/>
            <person name="Bansal K."/>
            <person name="Sharma S."/>
            <person name="Kumar N."/>
            <person name="Patil P.P."/>
            <person name="Chaudhry V."/>
            <person name="Patil P.B."/>
        </authorList>
    </citation>
    <scope>NUCLEOTIDE SEQUENCE [LARGE SCALE GENOMIC DNA]</scope>
    <source>
        <strain evidence="2 3">NS334</strain>
    </source>
</reference>
<dbReference type="AlphaFoldDB" id="A0A147HZW2"/>
<dbReference type="PATRIC" id="fig|869719.3.peg.2388"/>
<gene>
    <name evidence="2" type="ORF">NS334_12030</name>
</gene>
<keyword evidence="1" id="KW-0472">Membrane</keyword>
<evidence type="ECO:0000313" key="2">
    <source>
        <dbReference type="EMBL" id="KTT70605.1"/>
    </source>
</evidence>
<keyword evidence="1" id="KW-1133">Transmembrane helix</keyword>
<keyword evidence="3" id="KW-1185">Reference proteome</keyword>
<protein>
    <submittedName>
        <fullName evidence="2">Uncharacterized protein</fullName>
    </submittedName>
</protein>
<dbReference type="OrthoDB" id="7574131at2"/>
<comment type="caution">
    <text evidence="2">The sequence shown here is derived from an EMBL/GenBank/DDBJ whole genome shotgun (WGS) entry which is preliminary data.</text>
</comment>
<proteinExistence type="predicted"/>
<feature type="transmembrane region" description="Helical" evidence="1">
    <location>
        <begin position="79"/>
        <end position="99"/>
    </location>
</feature>
<evidence type="ECO:0000313" key="3">
    <source>
        <dbReference type="Proteomes" id="UP000074310"/>
    </source>
</evidence>
<dbReference type="Proteomes" id="UP000074310">
    <property type="component" value="Unassembled WGS sequence"/>
</dbReference>
<keyword evidence="1" id="KW-0812">Transmembrane</keyword>
<dbReference type="EMBL" id="LDTB01000050">
    <property type="protein sequence ID" value="KTT70605.1"/>
    <property type="molecule type" value="Genomic_DNA"/>
</dbReference>
<organism evidence="2 3">
    <name type="scientific">Sphingomonas endophytica</name>
    <dbReference type="NCBI Taxonomy" id="869719"/>
    <lineage>
        <taxon>Bacteria</taxon>
        <taxon>Pseudomonadati</taxon>
        <taxon>Pseudomonadota</taxon>
        <taxon>Alphaproteobacteria</taxon>
        <taxon>Sphingomonadales</taxon>
        <taxon>Sphingomonadaceae</taxon>
        <taxon>Sphingomonas</taxon>
    </lineage>
</organism>
<evidence type="ECO:0000256" key="1">
    <source>
        <dbReference type="SAM" id="Phobius"/>
    </source>
</evidence>
<accession>A0A147HZW2</accession>
<dbReference type="RefSeq" id="WP_058756196.1">
    <property type="nucleotide sequence ID" value="NZ_LDTB01000050.1"/>
</dbReference>
<sequence>MPVVNNRALIARARQRVVWHFTSAGATTKATATRFDMPEARLDRRVFERMLAFGAIEKTPDGLYWLNEARLSDYKKESLARVLGILAIAGFAAAGAMAIGG</sequence>
<name>A0A147HZW2_9SPHN</name>